<dbReference type="EC" id="2.1.1.148" evidence="1"/>
<comment type="similarity">
    <text evidence="1">Belongs to the thymidylate synthase ThyX family.</text>
</comment>
<feature type="binding site" evidence="1">
    <location>
        <position position="70"/>
    </location>
    <ligand>
        <name>FAD</name>
        <dbReference type="ChEBI" id="CHEBI:57692"/>
        <note>ligand shared between neighboring subunits</note>
    </ligand>
</feature>
<feature type="binding site" evidence="1">
    <location>
        <begin position="163"/>
        <end position="165"/>
    </location>
    <ligand>
        <name>FAD</name>
        <dbReference type="ChEBI" id="CHEBI:57692"/>
        <note>ligand shared between neighboring subunits</note>
    </ligand>
</feature>
<feature type="binding site" evidence="1">
    <location>
        <begin position="90"/>
        <end position="93"/>
    </location>
    <ligand>
        <name>dUMP</name>
        <dbReference type="ChEBI" id="CHEBI:246422"/>
        <note>ligand shared between dimeric partners</note>
    </ligand>
</feature>
<reference evidence="2 3" key="1">
    <citation type="journal article" date="2012" name="Stand. Genomic Sci.">
        <title>Complete genome sequence of Pyrobaculum oguniense.</title>
        <authorList>
            <person name="Bernick D.L."/>
            <person name="Karplus K."/>
            <person name="Lui L.M."/>
            <person name="Coker J.K."/>
            <person name="Murphy J.N."/>
            <person name="Chan P.P."/>
            <person name="Cozen A.E."/>
            <person name="Lowe T.M."/>
        </authorList>
    </citation>
    <scope>NUCLEOTIDE SEQUENCE [LARGE SCALE GENOMIC DNA]</scope>
    <source>
        <strain evidence="2 3">TE7</strain>
    </source>
</reference>
<dbReference type="GO" id="GO:0006235">
    <property type="term" value="P:dTTP biosynthetic process"/>
    <property type="evidence" value="ECO:0007669"/>
    <property type="project" value="UniProtKB-UniRule"/>
</dbReference>
<organism evidence="2 3">
    <name type="scientific">Pyrobaculum oguniense (strain DSM 13380 / JCM 10595 / TE7)</name>
    <dbReference type="NCBI Taxonomy" id="698757"/>
    <lineage>
        <taxon>Archaea</taxon>
        <taxon>Thermoproteota</taxon>
        <taxon>Thermoprotei</taxon>
        <taxon>Thermoproteales</taxon>
        <taxon>Thermoproteaceae</taxon>
        <taxon>Pyrobaculum</taxon>
    </lineage>
</organism>
<dbReference type="GO" id="GO:0004799">
    <property type="term" value="F:thymidylate synthase activity"/>
    <property type="evidence" value="ECO:0007669"/>
    <property type="project" value="TreeGrafter"/>
</dbReference>
<dbReference type="Proteomes" id="UP000009062">
    <property type="component" value="Chromosome"/>
</dbReference>
<dbReference type="SUPFAM" id="SSF69796">
    <property type="entry name" value="Thymidylate synthase-complementing protein Thy1"/>
    <property type="match status" value="1"/>
</dbReference>
<keyword evidence="1" id="KW-0521">NADP</keyword>
<dbReference type="GO" id="GO:0050660">
    <property type="term" value="F:flavin adenine dinucleotide binding"/>
    <property type="evidence" value="ECO:0007669"/>
    <property type="project" value="InterPro"/>
</dbReference>
<dbReference type="KEGG" id="pog:Pogu_1633"/>
<feature type="binding site" description="in other chain" evidence="1">
    <location>
        <begin position="103"/>
        <end position="105"/>
    </location>
    <ligand>
        <name>dUMP</name>
        <dbReference type="ChEBI" id="CHEBI:246422"/>
        <note>ligand shared between dimeric partners</note>
    </ligand>
</feature>
<evidence type="ECO:0000256" key="1">
    <source>
        <dbReference type="HAMAP-Rule" id="MF_01408"/>
    </source>
</evidence>
<dbReference type="InterPro" id="IPR036098">
    <property type="entry name" value="Thymidylate_synthase_ThyX_sf"/>
</dbReference>
<dbReference type="HOGENOM" id="CLU_1136110_0_0_2"/>
<keyword evidence="1 2" id="KW-0808">Transferase</keyword>
<feature type="binding site" evidence="1">
    <location>
        <position position="175"/>
    </location>
    <ligand>
        <name>dUMP</name>
        <dbReference type="ChEBI" id="CHEBI:246422"/>
        <note>ligand shared between dimeric partners</note>
    </ligand>
</feature>
<keyword evidence="1" id="KW-0274">FAD</keyword>
<dbReference type="PANTHER" id="PTHR34934">
    <property type="entry name" value="FLAVIN-DEPENDENT THYMIDYLATE SYNTHASE"/>
    <property type="match status" value="1"/>
</dbReference>
<keyword evidence="1 2" id="KW-0489">Methyltransferase</keyword>
<comment type="function">
    <text evidence="1">Catalyzes the reductive methylation of 2'-deoxyuridine-5'-monophosphate (dUMP) to 2'-deoxythymidine-5'-monophosphate (dTMP) while utilizing 5,10-methylenetetrahydrofolate (mTHF) as the methyl donor, and NADPH and FADH(2) as the reductant.</text>
</comment>
<feature type="binding site" description="in other chain" evidence="1">
    <location>
        <position position="147"/>
    </location>
    <ligand>
        <name>dUMP</name>
        <dbReference type="ChEBI" id="CHEBI:246422"/>
        <note>ligand shared between dimeric partners</note>
    </ligand>
</feature>
<dbReference type="PANTHER" id="PTHR34934:SF1">
    <property type="entry name" value="FLAVIN-DEPENDENT THYMIDYLATE SYNTHASE"/>
    <property type="match status" value="1"/>
</dbReference>
<proteinExistence type="inferred from homology"/>
<dbReference type="InterPro" id="IPR003669">
    <property type="entry name" value="Thymidylate_synthase_ThyX"/>
</dbReference>
<dbReference type="AlphaFoldDB" id="H6QAN4"/>
<dbReference type="PROSITE" id="PS51331">
    <property type="entry name" value="THYX"/>
    <property type="match status" value="1"/>
</dbReference>
<dbReference type="eggNOG" id="arCOG01883">
    <property type="taxonomic scope" value="Archaea"/>
</dbReference>
<dbReference type="GO" id="GO:0050797">
    <property type="term" value="F:thymidylate synthase (FAD) activity"/>
    <property type="evidence" value="ECO:0007669"/>
    <property type="project" value="UniProtKB-UniRule"/>
</dbReference>
<dbReference type="GO" id="GO:0006231">
    <property type="term" value="P:dTMP biosynthetic process"/>
    <property type="evidence" value="ECO:0007669"/>
    <property type="project" value="UniProtKB-UniRule"/>
</dbReference>
<comment type="cofactor">
    <cofactor evidence="1">
        <name>FAD</name>
        <dbReference type="ChEBI" id="CHEBI:57692"/>
    </cofactor>
    <text evidence="1">Binds 4 FAD per tetramer. Each FAD binding site is formed by three monomers.</text>
</comment>
<comment type="pathway">
    <text evidence="1">Pyrimidine metabolism; dTTP biosynthesis.</text>
</comment>
<keyword evidence="3" id="KW-1185">Reference proteome</keyword>
<dbReference type="CDD" id="cd20175">
    <property type="entry name" value="ThyX"/>
    <property type="match status" value="1"/>
</dbReference>
<comment type="caution">
    <text evidence="1">Lacks conserved residue(s) required for the propagation of feature annotation.</text>
</comment>
<comment type="subunit">
    <text evidence="1">Homotetramer.</text>
</comment>
<dbReference type="Pfam" id="PF02511">
    <property type="entry name" value="Thy1"/>
    <property type="match status" value="1"/>
</dbReference>
<accession>H6QAN4</accession>
<feature type="active site" description="Involved in ionization of N3 of dUMP, leading to its activation" evidence="1">
    <location>
        <position position="175"/>
    </location>
</feature>
<evidence type="ECO:0000313" key="3">
    <source>
        <dbReference type="Proteomes" id="UP000009062"/>
    </source>
</evidence>
<comment type="catalytic activity">
    <reaction evidence="1">
        <text>dUMP + (6R)-5,10-methylene-5,6,7,8-tetrahydrofolate + NADPH + H(+) = dTMP + (6S)-5,6,7,8-tetrahydrofolate + NADP(+)</text>
        <dbReference type="Rhea" id="RHEA:29043"/>
        <dbReference type="ChEBI" id="CHEBI:15378"/>
        <dbReference type="ChEBI" id="CHEBI:15636"/>
        <dbReference type="ChEBI" id="CHEBI:57453"/>
        <dbReference type="ChEBI" id="CHEBI:57783"/>
        <dbReference type="ChEBI" id="CHEBI:58349"/>
        <dbReference type="ChEBI" id="CHEBI:63528"/>
        <dbReference type="ChEBI" id="CHEBI:246422"/>
        <dbReference type="EC" id="2.1.1.148"/>
    </reaction>
</comment>
<dbReference type="UniPathway" id="UPA00575"/>
<dbReference type="STRING" id="698757.Pogu_1633"/>
<keyword evidence="1" id="KW-0285">Flavoprotein</keyword>
<feature type="binding site" evidence="1">
    <location>
        <position position="170"/>
    </location>
    <ligand>
        <name>FAD</name>
        <dbReference type="ChEBI" id="CHEBI:57692"/>
        <note>ligand shared between neighboring subunits</note>
    </ligand>
</feature>
<dbReference type="Gene3D" id="3.30.1360.170">
    <property type="match status" value="1"/>
</dbReference>
<sequence>MVLNSSEVYMVLVVESPRVLLVGSWGSESLVSAFTDALYRGASWEEALKAQAPDVVARRISAFYRQGHWSVFEFMGAQFLVECSRACHTQLIRHRLASYWSESQRYVDYTKREIRFIVPKGFPVEILQRAYGDYVKLRDVYKPEYARMALPNATAVLFAVQMNARELLLNFAPLRCAYTAQAEIRHVCWQMFAHAYKLWPNLARLVWEDLPTLHRDFCTKVPKGEDCRLYAIKDAEEKHGPLPEKPWVETLAYGR</sequence>
<name>H6QAN4_PYROT</name>
<feature type="binding site" evidence="1">
    <location>
        <begin position="93"/>
        <end position="95"/>
    </location>
    <ligand>
        <name>FAD</name>
        <dbReference type="ChEBI" id="CHEBI:57692"/>
        <note>ligand shared between neighboring subunits</note>
    </ligand>
</feature>
<dbReference type="GO" id="GO:0070402">
    <property type="term" value="F:NADPH binding"/>
    <property type="evidence" value="ECO:0007669"/>
    <property type="project" value="TreeGrafter"/>
</dbReference>
<keyword evidence="1" id="KW-0545">Nucleotide biosynthesis</keyword>
<dbReference type="GO" id="GO:0032259">
    <property type="term" value="P:methylation"/>
    <property type="evidence" value="ECO:0007669"/>
    <property type="project" value="UniProtKB-KW"/>
</dbReference>
<dbReference type="EMBL" id="CP003316">
    <property type="protein sequence ID" value="AFA39660.1"/>
    <property type="molecule type" value="Genomic_DNA"/>
</dbReference>
<gene>
    <name evidence="1" type="primary">thyX</name>
    <name evidence="2" type="ordered locus">Pogu_1633</name>
</gene>
<protein>
    <recommendedName>
        <fullName evidence="1">Flavin-dependent thymidylate synthase</fullName>
        <shortName evidence="1">FDTS</shortName>
        <ecNumber evidence="1">2.1.1.148</ecNumber>
    </recommendedName>
    <alternativeName>
        <fullName evidence="1">FAD-dependent thymidylate synthase</fullName>
    </alternativeName>
    <alternativeName>
        <fullName evidence="1">Thymidylate synthase ThyX</fullName>
        <shortName evidence="1">TS</shortName>
        <shortName evidence="1">TSase</shortName>
    </alternativeName>
</protein>
<dbReference type="HAMAP" id="MF_01408">
    <property type="entry name" value="ThyX"/>
    <property type="match status" value="1"/>
</dbReference>
<evidence type="ECO:0000313" key="2">
    <source>
        <dbReference type="EMBL" id="AFA39660.1"/>
    </source>
</evidence>